<evidence type="ECO:0000313" key="2">
    <source>
        <dbReference type="Proteomes" id="UP000286746"/>
    </source>
</evidence>
<sequence>MTLRIAFLVFDGVRALDVSGPCEVFHPAEQFGRPYDRCWSPPGAVP</sequence>
<keyword evidence="2" id="KW-1185">Reference proteome</keyword>
<protein>
    <submittedName>
        <fullName evidence="1">AraC family transcriptional regulator</fullName>
    </submittedName>
</protein>
<dbReference type="Gene3D" id="3.40.50.880">
    <property type="match status" value="1"/>
</dbReference>
<name>A0A401W4B8_STREY</name>
<organism evidence="1 2">
    <name type="scientific">Streptomyces paromomycinus</name>
    <name type="common">Streptomyces rimosus subsp. paromomycinus</name>
    <dbReference type="NCBI Taxonomy" id="92743"/>
    <lineage>
        <taxon>Bacteria</taxon>
        <taxon>Bacillati</taxon>
        <taxon>Actinomycetota</taxon>
        <taxon>Actinomycetes</taxon>
        <taxon>Kitasatosporales</taxon>
        <taxon>Streptomycetaceae</taxon>
        <taxon>Streptomyces</taxon>
    </lineage>
</organism>
<evidence type="ECO:0000313" key="1">
    <source>
        <dbReference type="EMBL" id="GCD44174.1"/>
    </source>
</evidence>
<dbReference type="RefSeq" id="WP_174857183.1">
    <property type="nucleotide sequence ID" value="NZ_BHZD01000001.1"/>
</dbReference>
<accession>A0A401W4B8</accession>
<dbReference type="AlphaFoldDB" id="A0A401W4B8"/>
<dbReference type="EMBL" id="BHZD01000001">
    <property type="protein sequence ID" value="GCD44174.1"/>
    <property type="molecule type" value="Genomic_DNA"/>
</dbReference>
<proteinExistence type="predicted"/>
<comment type="caution">
    <text evidence="1">The sequence shown here is derived from an EMBL/GenBank/DDBJ whole genome shotgun (WGS) entry which is preliminary data.</text>
</comment>
<dbReference type="Proteomes" id="UP000286746">
    <property type="component" value="Unassembled WGS sequence"/>
</dbReference>
<gene>
    <name evidence="1" type="ORF">GKJPGBOP_03865</name>
</gene>
<reference evidence="1 2" key="1">
    <citation type="submission" date="2018-11" db="EMBL/GenBank/DDBJ databases">
        <title>Whole genome sequence of Streptomyces paromomycinus NBRC 15454(T).</title>
        <authorList>
            <person name="Komaki H."/>
            <person name="Tamura T."/>
        </authorList>
    </citation>
    <scope>NUCLEOTIDE SEQUENCE [LARGE SCALE GENOMIC DNA]</scope>
    <source>
        <strain evidence="1 2">NBRC 15454</strain>
    </source>
</reference>
<dbReference type="InterPro" id="IPR029062">
    <property type="entry name" value="Class_I_gatase-like"/>
</dbReference>